<organism evidence="2 3">
    <name type="scientific">Faecalibacterium gallinarum</name>
    <dbReference type="NCBI Taxonomy" id="2903556"/>
    <lineage>
        <taxon>Bacteria</taxon>
        <taxon>Bacillati</taxon>
        <taxon>Bacillota</taxon>
        <taxon>Clostridia</taxon>
        <taxon>Eubacteriales</taxon>
        <taxon>Oscillospiraceae</taxon>
        <taxon>Faecalibacterium</taxon>
    </lineage>
</organism>
<dbReference type="InterPro" id="IPR017853">
    <property type="entry name" value="GH"/>
</dbReference>
<name>A0AA37MXU0_9FIRM</name>
<protein>
    <submittedName>
        <fullName evidence="2">6-phospho-beta-glucosidase</fullName>
    </submittedName>
</protein>
<comment type="similarity">
    <text evidence="1">Belongs to the glycosyl hydrolase 1 family.</text>
</comment>
<dbReference type="GO" id="GO:0008422">
    <property type="term" value="F:beta-glucosidase activity"/>
    <property type="evidence" value="ECO:0007669"/>
    <property type="project" value="TreeGrafter"/>
</dbReference>
<dbReference type="InterPro" id="IPR001360">
    <property type="entry name" value="Glyco_hydro_1"/>
</dbReference>
<dbReference type="Proteomes" id="UP001055185">
    <property type="component" value="Unassembled WGS sequence"/>
</dbReference>
<dbReference type="PANTHER" id="PTHR10353:SF296">
    <property type="entry name" value="6-PHOSPHO-BETA-GLUCOSIDASE"/>
    <property type="match status" value="1"/>
</dbReference>
<dbReference type="InterPro" id="IPR033132">
    <property type="entry name" value="GH_1_N_CS"/>
</dbReference>
<dbReference type="EMBL" id="BQKV01000018">
    <property type="protein sequence ID" value="GJN63782.1"/>
    <property type="molecule type" value="Genomic_DNA"/>
</dbReference>
<dbReference type="RefSeq" id="WP_238315969.1">
    <property type="nucleotide sequence ID" value="NZ_BQKV01000018.1"/>
</dbReference>
<dbReference type="PROSITE" id="PS00653">
    <property type="entry name" value="GLYCOSYL_HYDROL_F1_2"/>
    <property type="match status" value="1"/>
</dbReference>
<reference evidence="2" key="1">
    <citation type="journal article" date="2022" name="Int. J. Syst. Evol. Microbiol.">
        <title>Genome-based, phenotypic and chemotaxonomic classification of Faecalibacterium strains: proposal of three novel species Faecalibacterium duncaniae sp. nov., Faecalibacterium hattorii sp. nov. and Faecalibacterium gallinarum sp. nov. .</title>
        <authorList>
            <person name="Sakamoto M."/>
            <person name="Sakurai N."/>
            <person name="Tanno H."/>
            <person name="Iino T."/>
            <person name="Ohkuma M."/>
            <person name="Endo A."/>
        </authorList>
    </citation>
    <scope>NUCLEOTIDE SEQUENCE</scope>
    <source>
        <strain evidence="2">JCM 17207</strain>
    </source>
</reference>
<dbReference type="AlphaFoldDB" id="A0AA37MXU0"/>
<dbReference type="SUPFAM" id="SSF51445">
    <property type="entry name" value="(Trans)glycosidases"/>
    <property type="match status" value="1"/>
</dbReference>
<dbReference type="Gene3D" id="3.20.20.80">
    <property type="entry name" value="Glycosidases"/>
    <property type="match status" value="1"/>
</dbReference>
<gene>
    <name evidence="2" type="ORF">JCM17207_04070</name>
</gene>
<dbReference type="GO" id="GO:0016052">
    <property type="term" value="P:carbohydrate catabolic process"/>
    <property type="evidence" value="ECO:0007669"/>
    <property type="project" value="TreeGrafter"/>
</dbReference>
<keyword evidence="3" id="KW-1185">Reference proteome</keyword>
<dbReference type="PANTHER" id="PTHR10353">
    <property type="entry name" value="GLYCOSYL HYDROLASE"/>
    <property type="match status" value="1"/>
</dbReference>
<dbReference type="GO" id="GO:0005829">
    <property type="term" value="C:cytosol"/>
    <property type="evidence" value="ECO:0007669"/>
    <property type="project" value="TreeGrafter"/>
</dbReference>
<sequence>MSKFPKGFYWGGATAANQCEGAWNVGGRGPALTDVTTGGTVNTPRYTTYIDKDGNPGKVASMGITAKLPEGAKYAVLPDTLYPNHDGIDFYHHYKEDIAMFAEMGFNMFRMSISWSRIFPKGNETEPNREGLEFYRNVFLELKKYNIEPLVTISHYDDPLYLVEELGGWNNRKTIDYYLNYCKTIFNEYKGLVKYWLTFNEINCLVAFLTFGGDKVPDAAYQEAYQKLHHQFVASAKAVKLAHEISPEYKVGNMICYLTSYPLTCDPKDVIKNMEHEQFAVDYCGDVQVRGAYPAYAKRLWDAHNVKIQMEEGDLETLAEGKVDFYTFSYYMTSCVTTHADAEKTAGNLSMGGKNPYLKASDWGWQIDPDGLRFTLNRLYNRYQIPLMVVENGLGAYDTVEPDGSIHDSYRIDYFRQHIAALAEAVADGVDVRAYTPWGCIDLVSAGTGEMRKRYGFIYVNKQDDGSGDDSRSRKDSFFWYQKVIKSNGEDLA</sequence>
<accession>A0AA37MXU0</accession>
<dbReference type="PRINTS" id="PR00131">
    <property type="entry name" value="GLHYDRLASE1"/>
</dbReference>
<evidence type="ECO:0000313" key="2">
    <source>
        <dbReference type="EMBL" id="GJN63782.1"/>
    </source>
</evidence>
<proteinExistence type="inferred from homology"/>
<comment type="caution">
    <text evidence="2">The sequence shown here is derived from an EMBL/GenBank/DDBJ whole genome shotgun (WGS) entry which is preliminary data.</text>
</comment>
<evidence type="ECO:0000313" key="3">
    <source>
        <dbReference type="Proteomes" id="UP001055185"/>
    </source>
</evidence>
<evidence type="ECO:0000256" key="1">
    <source>
        <dbReference type="RuleBase" id="RU003690"/>
    </source>
</evidence>
<dbReference type="Pfam" id="PF00232">
    <property type="entry name" value="Glyco_hydro_1"/>
    <property type="match status" value="2"/>
</dbReference>